<organism evidence="1 2">
    <name type="scientific">Artomyces pyxidatus</name>
    <dbReference type="NCBI Taxonomy" id="48021"/>
    <lineage>
        <taxon>Eukaryota</taxon>
        <taxon>Fungi</taxon>
        <taxon>Dikarya</taxon>
        <taxon>Basidiomycota</taxon>
        <taxon>Agaricomycotina</taxon>
        <taxon>Agaricomycetes</taxon>
        <taxon>Russulales</taxon>
        <taxon>Auriscalpiaceae</taxon>
        <taxon>Artomyces</taxon>
    </lineage>
</organism>
<evidence type="ECO:0000313" key="2">
    <source>
        <dbReference type="Proteomes" id="UP000814140"/>
    </source>
</evidence>
<sequence>MSAHTRYFPPLTNRHVFSPERSPSPCQCQAPSTLRRVFSFERPARLDTGSDSKAGEPQKEEKHGVAEDVADIGERVPKPSGPLSKPGSGGYSLSEELGWSHENYRSVQKTVQTLCKDHLNPTKNYTDQDEEHRKIFLKDAAIKLPELGKYEGQWPVISFAEMYLKNTSSVWRKTKNKG</sequence>
<accession>A0ACB8SM18</accession>
<reference evidence="1" key="2">
    <citation type="journal article" date="2022" name="New Phytol.">
        <title>Evolutionary transition to the ectomycorrhizal habit in the genomes of a hyperdiverse lineage of mushroom-forming fungi.</title>
        <authorList>
            <person name="Looney B."/>
            <person name="Miyauchi S."/>
            <person name="Morin E."/>
            <person name="Drula E."/>
            <person name="Courty P.E."/>
            <person name="Kohler A."/>
            <person name="Kuo A."/>
            <person name="LaButti K."/>
            <person name="Pangilinan J."/>
            <person name="Lipzen A."/>
            <person name="Riley R."/>
            <person name="Andreopoulos W."/>
            <person name="He G."/>
            <person name="Johnson J."/>
            <person name="Nolan M."/>
            <person name="Tritt A."/>
            <person name="Barry K.W."/>
            <person name="Grigoriev I.V."/>
            <person name="Nagy L.G."/>
            <person name="Hibbett D."/>
            <person name="Henrissat B."/>
            <person name="Matheny P.B."/>
            <person name="Labbe J."/>
            <person name="Martin F.M."/>
        </authorList>
    </citation>
    <scope>NUCLEOTIDE SEQUENCE</scope>
    <source>
        <strain evidence="1">HHB10654</strain>
    </source>
</reference>
<proteinExistence type="predicted"/>
<reference evidence="1" key="1">
    <citation type="submission" date="2021-03" db="EMBL/GenBank/DDBJ databases">
        <authorList>
            <consortium name="DOE Joint Genome Institute"/>
            <person name="Ahrendt S."/>
            <person name="Looney B.P."/>
            <person name="Miyauchi S."/>
            <person name="Morin E."/>
            <person name="Drula E."/>
            <person name="Courty P.E."/>
            <person name="Chicoki N."/>
            <person name="Fauchery L."/>
            <person name="Kohler A."/>
            <person name="Kuo A."/>
            <person name="Labutti K."/>
            <person name="Pangilinan J."/>
            <person name="Lipzen A."/>
            <person name="Riley R."/>
            <person name="Andreopoulos W."/>
            <person name="He G."/>
            <person name="Johnson J."/>
            <person name="Barry K.W."/>
            <person name="Grigoriev I.V."/>
            <person name="Nagy L."/>
            <person name="Hibbett D."/>
            <person name="Henrissat B."/>
            <person name="Matheny P.B."/>
            <person name="Labbe J."/>
            <person name="Martin F."/>
        </authorList>
    </citation>
    <scope>NUCLEOTIDE SEQUENCE</scope>
    <source>
        <strain evidence="1">HHB10654</strain>
    </source>
</reference>
<dbReference type="Proteomes" id="UP000814140">
    <property type="component" value="Unassembled WGS sequence"/>
</dbReference>
<comment type="caution">
    <text evidence="1">The sequence shown here is derived from an EMBL/GenBank/DDBJ whole genome shotgun (WGS) entry which is preliminary data.</text>
</comment>
<evidence type="ECO:0000313" key="1">
    <source>
        <dbReference type="EMBL" id="KAI0057508.1"/>
    </source>
</evidence>
<dbReference type="EMBL" id="MU277246">
    <property type="protein sequence ID" value="KAI0057508.1"/>
    <property type="molecule type" value="Genomic_DNA"/>
</dbReference>
<keyword evidence="2" id="KW-1185">Reference proteome</keyword>
<gene>
    <name evidence="1" type="ORF">BV25DRAFT_1841613</name>
</gene>
<protein>
    <submittedName>
        <fullName evidence="1">Uncharacterized protein</fullName>
    </submittedName>
</protein>
<name>A0ACB8SM18_9AGAM</name>